<evidence type="ECO:0000313" key="8">
    <source>
        <dbReference type="Proteomes" id="UP001265746"/>
    </source>
</evidence>
<evidence type="ECO:0000313" key="7">
    <source>
        <dbReference type="EMBL" id="KAK2611710.1"/>
    </source>
</evidence>
<proteinExistence type="predicted"/>
<evidence type="ECO:0000256" key="6">
    <source>
        <dbReference type="SAM" id="Phobius"/>
    </source>
</evidence>
<feature type="region of interest" description="Disordered" evidence="5">
    <location>
        <begin position="427"/>
        <end position="446"/>
    </location>
</feature>
<keyword evidence="4 6" id="KW-0472">Membrane</keyword>
<dbReference type="SUPFAM" id="SSF103473">
    <property type="entry name" value="MFS general substrate transporter"/>
    <property type="match status" value="2"/>
</dbReference>
<feature type="transmembrane region" description="Helical" evidence="6">
    <location>
        <begin position="122"/>
        <end position="144"/>
    </location>
</feature>
<evidence type="ECO:0000256" key="5">
    <source>
        <dbReference type="SAM" id="MobiDB-lite"/>
    </source>
</evidence>
<evidence type="ECO:0000256" key="4">
    <source>
        <dbReference type="ARBA" id="ARBA00023136"/>
    </source>
</evidence>
<keyword evidence="8" id="KW-1185">Reference proteome</keyword>
<dbReference type="InterPro" id="IPR036259">
    <property type="entry name" value="MFS_trans_sf"/>
</dbReference>
<evidence type="ECO:0000256" key="1">
    <source>
        <dbReference type="ARBA" id="ARBA00004141"/>
    </source>
</evidence>
<feature type="compositionally biased region" description="Polar residues" evidence="5">
    <location>
        <begin position="391"/>
        <end position="412"/>
    </location>
</feature>
<dbReference type="AlphaFoldDB" id="A0AAD9W7P6"/>
<feature type="transmembrane region" description="Helical" evidence="6">
    <location>
        <begin position="188"/>
        <end position="209"/>
    </location>
</feature>
<dbReference type="Proteomes" id="UP001265746">
    <property type="component" value="Unassembled WGS sequence"/>
</dbReference>
<dbReference type="GO" id="GO:0022857">
    <property type="term" value="F:transmembrane transporter activity"/>
    <property type="evidence" value="ECO:0007669"/>
    <property type="project" value="InterPro"/>
</dbReference>
<dbReference type="PANTHER" id="PTHR23507:SF13">
    <property type="entry name" value="MFS GENERAL SUBSTRATE TRANSPORTER"/>
    <property type="match status" value="1"/>
</dbReference>
<organism evidence="7 8">
    <name type="scientific">Phomopsis amygdali</name>
    <name type="common">Fusicoccum amygdali</name>
    <dbReference type="NCBI Taxonomy" id="1214568"/>
    <lineage>
        <taxon>Eukaryota</taxon>
        <taxon>Fungi</taxon>
        <taxon>Dikarya</taxon>
        <taxon>Ascomycota</taxon>
        <taxon>Pezizomycotina</taxon>
        <taxon>Sordariomycetes</taxon>
        <taxon>Sordariomycetidae</taxon>
        <taxon>Diaporthales</taxon>
        <taxon>Diaporthaceae</taxon>
        <taxon>Diaporthe</taxon>
    </lineage>
</organism>
<feature type="transmembrane region" description="Helical" evidence="6">
    <location>
        <begin position="164"/>
        <end position="182"/>
    </location>
</feature>
<comment type="subcellular location">
    <subcellularLocation>
        <location evidence="1">Membrane</location>
        <topology evidence="1">Multi-pass membrane protein</topology>
    </subcellularLocation>
</comment>
<keyword evidence="3 6" id="KW-1133">Transmembrane helix</keyword>
<feature type="transmembrane region" description="Helical" evidence="6">
    <location>
        <begin position="312"/>
        <end position="331"/>
    </location>
</feature>
<sequence length="605" mass="65497">MAADARDERTPLLNGSSNGHQNGTITESNGTGNGNGSVRDQDAAEAKKAESWVTRVFGPPNTIKVLLAGFIITFAFSFTQVPIFYVFHLMECDVYYETHPPYTGTGDRCSINEIAAGTATQFSILGMSTTFCGTLNLFVTGWSIKKWGPRRALLGQTFIPAIRVATQVIGVLAGGNAGITIIQTTQLITILGGPAGYILVVNTIAGELVEPMQRTAVFGQLQACIMLGQAISYLLGGMVGDTFGIRMPFQVAFVLFLLATLYSGTVIPYISPESLSDGKKSAPKGIKGFLAPLKIMAPQRIRFMDGHVAKHFGVFFLCCGIFLAVLATSYGPLLIQMYATAYFDFNQADNGWLMSGNALCRSVFLFFVFPRIIDAGRDWWVKKTDRPGPTPAQTKLSPDQNGTSGDPNTLSRIPSRPEQLEAPMWSGNQMSQEESMPQPESRPEDDRTASHFDLFFLRWSLLLDGLMTGAAALCTKRWHIFLASFLLPLGSGSAPAAKGVITEMCSHGDRTDALNAVTLVENIARLATQGLFGFIFSALAEVGKAHMTFHVNAAIAIVGMAVLYLSHFPPPNTTILEEFDVDDAEESGVDDAPNLARVTSHETDR</sequence>
<keyword evidence="2 6" id="KW-0812">Transmembrane</keyword>
<dbReference type="Gene3D" id="1.20.1250.20">
    <property type="entry name" value="MFS general substrate transporter like domains"/>
    <property type="match status" value="2"/>
</dbReference>
<feature type="transmembrane region" description="Helical" evidence="6">
    <location>
        <begin position="216"/>
        <end position="235"/>
    </location>
</feature>
<feature type="region of interest" description="Disordered" evidence="5">
    <location>
        <begin position="1"/>
        <end position="43"/>
    </location>
</feature>
<protein>
    <recommendedName>
        <fullName evidence="9">Major facilitator superfamily transporter</fullName>
    </recommendedName>
</protein>
<feature type="transmembrane region" description="Helical" evidence="6">
    <location>
        <begin position="65"/>
        <end position="87"/>
    </location>
</feature>
<evidence type="ECO:0000256" key="2">
    <source>
        <dbReference type="ARBA" id="ARBA00022692"/>
    </source>
</evidence>
<feature type="transmembrane region" description="Helical" evidence="6">
    <location>
        <begin position="549"/>
        <end position="567"/>
    </location>
</feature>
<feature type="region of interest" description="Disordered" evidence="5">
    <location>
        <begin position="384"/>
        <end position="416"/>
    </location>
</feature>
<feature type="transmembrane region" description="Helical" evidence="6">
    <location>
        <begin position="247"/>
        <end position="270"/>
    </location>
</feature>
<feature type="compositionally biased region" description="Basic and acidic residues" evidence="5">
    <location>
        <begin position="1"/>
        <end position="10"/>
    </location>
</feature>
<dbReference type="InterPro" id="IPR011701">
    <property type="entry name" value="MFS"/>
</dbReference>
<evidence type="ECO:0008006" key="9">
    <source>
        <dbReference type="Google" id="ProtNLM"/>
    </source>
</evidence>
<dbReference type="PANTHER" id="PTHR23507">
    <property type="entry name" value="ZGC:174356"/>
    <property type="match status" value="1"/>
</dbReference>
<dbReference type="CDD" id="cd06174">
    <property type="entry name" value="MFS"/>
    <property type="match status" value="1"/>
</dbReference>
<evidence type="ECO:0000256" key="3">
    <source>
        <dbReference type="ARBA" id="ARBA00022989"/>
    </source>
</evidence>
<reference evidence="7" key="1">
    <citation type="submission" date="2023-06" db="EMBL/GenBank/DDBJ databases">
        <authorList>
            <person name="Noh H."/>
        </authorList>
    </citation>
    <scope>NUCLEOTIDE SEQUENCE</scope>
    <source>
        <strain evidence="7">DUCC20226</strain>
    </source>
</reference>
<feature type="transmembrane region" description="Helical" evidence="6">
    <location>
        <begin position="351"/>
        <end position="373"/>
    </location>
</feature>
<dbReference type="Pfam" id="PF07690">
    <property type="entry name" value="MFS_1"/>
    <property type="match status" value="1"/>
</dbReference>
<accession>A0AAD9W7P6</accession>
<name>A0AAD9W7P6_PHOAM</name>
<comment type="caution">
    <text evidence="7">The sequence shown here is derived from an EMBL/GenBank/DDBJ whole genome shotgun (WGS) entry which is preliminary data.</text>
</comment>
<dbReference type="EMBL" id="JAUJFL010000002">
    <property type="protein sequence ID" value="KAK2611710.1"/>
    <property type="molecule type" value="Genomic_DNA"/>
</dbReference>
<dbReference type="GO" id="GO:0016020">
    <property type="term" value="C:membrane"/>
    <property type="evidence" value="ECO:0007669"/>
    <property type="project" value="UniProtKB-SubCell"/>
</dbReference>
<feature type="region of interest" description="Disordered" evidence="5">
    <location>
        <begin position="585"/>
        <end position="605"/>
    </location>
</feature>
<gene>
    <name evidence="7" type="ORF">N8I77_005034</name>
</gene>